<feature type="compositionally biased region" description="Polar residues" evidence="1">
    <location>
        <begin position="348"/>
        <end position="359"/>
    </location>
</feature>
<feature type="signal peptide" evidence="2">
    <location>
        <begin position="1"/>
        <end position="23"/>
    </location>
</feature>
<feature type="compositionally biased region" description="Basic residues" evidence="1">
    <location>
        <begin position="360"/>
        <end position="372"/>
    </location>
</feature>
<evidence type="ECO:0000313" key="4">
    <source>
        <dbReference type="WBParaSite" id="PDA_v2.g29570.t1"/>
    </source>
</evidence>
<sequence length="372" mass="42465">MRNFVLLFLLFCVFVFFIFQSKADVCNQLTTNLQITTFNGSSLYNWTAQFTINQTSDGYRIYIIKGANNSVDPENIYANETIGANYDWGKWGTCTVDENGECYWFTKAGEFSAYLTFTKYYDTTLDLHVMHTYVDEGYFGETHGMVFTNINNNFSYYLNEFEYFASYEVTCDNYIPVPSVALPSKTCTIFSLDAVVYDSTQNFKIITSVSAIVNVSNNIGFITGIASGPDDLISGIYMNAEVQALSLYEPMNSRHNQSISVYSDTNRYIFSWWQQNRELFKDPIEFKTGKLILRNGISYFEEGKPFSESNDCIFNSATLTKQFVGTSSFCCDVFDDVKPSSTNMFHSSSQISVESNNGKRTPKYQKKHAKNY</sequence>
<evidence type="ECO:0000256" key="1">
    <source>
        <dbReference type="SAM" id="MobiDB-lite"/>
    </source>
</evidence>
<evidence type="ECO:0000256" key="2">
    <source>
        <dbReference type="SAM" id="SignalP"/>
    </source>
</evidence>
<protein>
    <submittedName>
        <fullName evidence="4">Uncharacterized protein</fullName>
    </submittedName>
</protein>
<feature type="chain" id="PRO_5036710806" evidence="2">
    <location>
        <begin position="24"/>
        <end position="372"/>
    </location>
</feature>
<keyword evidence="2" id="KW-0732">Signal</keyword>
<dbReference type="Proteomes" id="UP000887578">
    <property type="component" value="Unplaced"/>
</dbReference>
<feature type="region of interest" description="Disordered" evidence="1">
    <location>
        <begin position="348"/>
        <end position="372"/>
    </location>
</feature>
<accession>A0A914QQC0</accession>
<reference evidence="4" key="1">
    <citation type="submission" date="2022-11" db="UniProtKB">
        <authorList>
            <consortium name="WormBaseParasite"/>
        </authorList>
    </citation>
    <scope>IDENTIFICATION</scope>
</reference>
<organism evidence="3 4">
    <name type="scientific">Panagrolaimus davidi</name>
    <dbReference type="NCBI Taxonomy" id="227884"/>
    <lineage>
        <taxon>Eukaryota</taxon>
        <taxon>Metazoa</taxon>
        <taxon>Ecdysozoa</taxon>
        <taxon>Nematoda</taxon>
        <taxon>Chromadorea</taxon>
        <taxon>Rhabditida</taxon>
        <taxon>Tylenchina</taxon>
        <taxon>Panagrolaimomorpha</taxon>
        <taxon>Panagrolaimoidea</taxon>
        <taxon>Panagrolaimidae</taxon>
        <taxon>Panagrolaimus</taxon>
    </lineage>
</organism>
<name>A0A914QQC0_9BILA</name>
<dbReference type="AlphaFoldDB" id="A0A914QQC0"/>
<keyword evidence="3" id="KW-1185">Reference proteome</keyword>
<dbReference type="WBParaSite" id="PDA_v2.g29570.t1">
    <property type="protein sequence ID" value="PDA_v2.g29570.t1"/>
    <property type="gene ID" value="PDA_v2.g29570"/>
</dbReference>
<proteinExistence type="predicted"/>
<evidence type="ECO:0000313" key="3">
    <source>
        <dbReference type="Proteomes" id="UP000887578"/>
    </source>
</evidence>